<feature type="compositionally biased region" description="Polar residues" evidence="3">
    <location>
        <begin position="29"/>
        <end position="38"/>
    </location>
</feature>
<evidence type="ECO:0000256" key="3">
    <source>
        <dbReference type="SAM" id="MobiDB-lite"/>
    </source>
</evidence>
<dbReference type="SUPFAM" id="SSF56281">
    <property type="entry name" value="Metallo-hydrolase/oxidoreductase"/>
    <property type="match status" value="1"/>
</dbReference>
<dbReference type="Pfam" id="PF23023">
    <property type="entry name" value="Anti-Pycsar_Apyc1"/>
    <property type="match status" value="1"/>
</dbReference>
<feature type="signal peptide" evidence="4">
    <location>
        <begin position="1"/>
        <end position="19"/>
    </location>
</feature>
<dbReference type="RefSeq" id="WP_262590563.1">
    <property type="nucleotide sequence ID" value="NZ_JAOQJQ010000001.1"/>
</dbReference>
<evidence type="ECO:0000256" key="4">
    <source>
        <dbReference type="SAM" id="SignalP"/>
    </source>
</evidence>
<dbReference type="Gene3D" id="3.60.15.10">
    <property type="entry name" value="Ribonuclease Z/Hydroxyacylglutathione hydrolase-like"/>
    <property type="match status" value="1"/>
</dbReference>
<feature type="domain" description="Metallo-beta-lactamase" evidence="5">
    <location>
        <begin position="76"/>
        <end position="277"/>
    </location>
</feature>
<organism evidence="6 7">
    <name type="scientific">Brotonthovivens ammoniilytica</name>
    <dbReference type="NCBI Taxonomy" id="2981725"/>
    <lineage>
        <taxon>Bacteria</taxon>
        <taxon>Bacillati</taxon>
        <taxon>Bacillota</taxon>
        <taxon>Clostridia</taxon>
        <taxon>Lachnospirales</taxon>
        <taxon>Lachnospiraceae</taxon>
        <taxon>Brotonthovivens</taxon>
    </lineage>
</organism>
<keyword evidence="7" id="KW-1185">Reference proteome</keyword>
<keyword evidence="4" id="KW-0732">Signal</keyword>
<dbReference type="SMART" id="SM00849">
    <property type="entry name" value="Lactamase_B"/>
    <property type="match status" value="1"/>
</dbReference>
<proteinExistence type="predicted"/>
<sequence>MKKLLVLGLCLTLAAGVLTGCQKEQKPSAQTSVSQAEVSSEPEQKQAQENIFETQPDGFRIVTIGTGNPKFDTNAGGNSTLVQYKDKYFLVDCGAMSAYTLANAGLPITSIDNILFTHQHNDHNADFWTYFVGGWGDPKGRRQLDLIGPGVQNLYDMTVDFYRTDLEYRSNGVGFSSDGVLTNVEIRDLTKEKDEFELDGVKIKAMTVPHTIEAYAYRFEADGQSIVISGDMMYKKEFAEFAKGADIVVMDGMLTSDFSDLPEEAREGMKASLKKSHITSEEIGELMAQAQPGKLVLSHLGGAVDIDAVSKAYKEQGYKGETILAHDGMSVEP</sequence>
<evidence type="ECO:0000256" key="1">
    <source>
        <dbReference type="ARBA" id="ARBA00022759"/>
    </source>
</evidence>
<feature type="region of interest" description="Disordered" evidence="3">
    <location>
        <begin position="29"/>
        <end position="48"/>
    </location>
</feature>
<dbReference type="Proteomes" id="UP001652442">
    <property type="component" value="Unassembled WGS sequence"/>
</dbReference>
<dbReference type="PROSITE" id="PS51257">
    <property type="entry name" value="PROKAR_LIPOPROTEIN"/>
    <property type="match status" value="1"/>
</dbReference>
<keyword evidence="1" id="KW-0540">Nuclease</keyword>
<dbReference type="InterPro" id="IPR001279">
    <property type="entry name" value="Metallo-B-lactamas"/>
</dbReference>
<name>A0ABT2TFB0_9FIRM</name>
<feature type="chain" id="PRO_5045996205" evidence="4">
    <location>
        <begin position="20"/>
        <end position="333"/>
    </location>
</feature>
<evidence type="ECO:0000259" key="5">
    <source>
        <dbReference type="SMART" id="SM00849"/>
    </source>
</evidence>
<dbReference type="InterPro" id="IPR036866">
    <property type="entry name" value="RibonucZ/Hydroxyglut_hydro"/>
</dbReference>
<dbReference type="PANTHER" id="PTHR46018:SF2">
    <property type="entry name" value="ZINC PHOSPHODIESTERASE ELAC PROTEIN 1"/>
    <property type="match status" value="1"/>
</dbReference>
<evidence type="ECO:0000313" key="7">
    <source>
        <dbReference type="Proteomes" id="UP001652442"/>
    </source>
</evidence>
<accession>A0ABT2TFB0</accession>
<dbReference type="PANTHER" id="PTHR46018">
    <property type="entry name" value="ZINC PHOSPHODIESTERASE ELAC PROTEIN 1"/>
    <property type="match status" value="1"/>
</dbReference>
<evidence type="ECO:0000256" key="2">
    <source>
        <dbReference type="ARBA" id="ARBA00022801"/>
    </source>
</evidence>
<comment type="caution">
    <text evidence="6">The sequence shown here is derived from an EMBL/GenBank/DDBJ whole genome shotgun (WGS) entry which is preliminary data.</text>
</comment>
<dbReference type="EMBL" id="JAOQJQ010000001">
    <property type="protein sequence ID" value="MCU6760869.1"/>
    <property type="molecule type" value="Genomic_DNA"/>
</dbReference>
<dbReference type="CDD" id="cd07719">
    <property type="entry name" value="arylsulfatase_AtsA-like_MBL-fold"/>
    <property type="match status" value="1"/>
</dbReference>
<keyword evidence="1" id="KW-0255">Endonuclease</keyword>
<evidence type="ECO:0000313" key="6">
    <source>
        <dbReference type="EMBL" id="MCU6760869.1"/>
    </source>
</evidence>
<dbReference type="InterPro" id="IPR044094">
    <property type="entry name" value="AtsA-like_MBL-fold"/>
</dbReference>
<protein>
    <submittedName>
        <fullName evidence="6">MBL fold metallo-hydrolase</fullName>
    </submittedName>
</protein>
<reference evidence="6 7" key="1">
    <citation type="journal article" date="2021" name="ISME Commun">
        <title>Automated analysis of genomic sequences facilitates high-throughput and comprehensive description of bacteria.</title>
        <authorList>
            <person name="Hitch T.C.A."/>
        </authorList>
    </citation>
    <scope>NUCLEOTIDE SEQUENCE [LARGE SCALE GENOMIC DNA]</scope>
    <source>
        <strain evidence="6 7">Sanger_109</strain>
    </source>
</reference>
<keyword evidence="2" id="KW-0378">Hydrolase</keyword>
<gene>
    <name evidence="6" type="ORF">OCV88_00795</name>
</gene>